<evidence type="ECO:0000313" key="1">
    <source>
        <dbReference type="EMBL" id="QHU26707.1"/>
    </source>
</evidence>
<proteinExistence type="predicted"/>
<protein>
    <recommendedName>
        <fullName evidence="2">Sulfotransferase domain-containing protein</fullName>
    </recommendedName>
</protein>
<organism evidence="1">
    <name type="scientific">viral metagenome</name>
    <dbReference type="NCBI Taxonomy" id="1070528"/>
    <lineage>
        <taxon>unclassified sequences</taxon>
        <taxon>metagenomes</taxon>
        <taxon>organismal metagenomes</taxon>
    </lineage>
</organism>
<name>A0A6C0L8D8_9ZZZZ</name>
<sequence length="523" mass="61849">MDDYDIIIFCGGKCGGTTLANTFQKNGYKTLHMHGVKSPGMFNPKINLNKSIFDIIDNSATERKVYIIDSYRNPFERKISAFFQHINNDINLYEKLSPDELCDLFNNKHLCNEDYHPLNNLLHHYELKTFPTFDFNKCYNIIEKDNKVFIKLRFNDVSSWGTILSKIMGKEITIYPENLTKNKKSGKLYSLFKNVYKPPESYIDNYLLKDPEFKIYNKITEQEEYINKWKGLHKSLIGKNGYLFLQNDSSKELKIHCENLCLVQDVTLQRYSQYKDKYLFIVFPDKSYICKDFLPDGFESKYRPGINIYKNYFKDKLIDGYEILKGIDDIYYKTDSHMNLKGTYEMYCNFIDKFNELFVPLQLEKKTLVIEKKTVISLNHIGCGIGDLLWVSNLGNQTPLTTIDDFFYCYDLPEIYLKYEITENSSLRIMNLENKNIVDKTPVFMNNFITWPVLSSHFIYKKNEGKPKYKCLIFYDSFLLSTLSLYLELFEEMFLAKSAFHKNLIDAINPDYIFEFRIERFLT</sequence>
<evidence type="ECO:0008006" key="2">
    <source>
        <dbReference type="Google" id="ProtNLM"/>
    </source>
</evidence>
<accession>A0A6C0L8D8</accession>
<dbReference type="EMBL" id="MN740444">
    <property type="protein sequence ID" value="QHU26707.1"/>
    <property type="molecule type" value="Genomic_DNA"/>
</dbReference>
<dbReference type="AlphaFoldDB" id="A0A6C0L8D8"/>
<reference evidence="1" key="1">
    <citation type="journal article" date="2020" name="Nature">
        <title>Giant virus diversity and host interactions through global metagenomics.</title>
        <authorList>
            <person name="Schulz F."/>
            <person name="Roux S."/>
            <person name="Paez-Espino D."/>
            <person name="Jungbluth S."/>
            <person name="Walsh D.A."/>
            <person name="Denef V.J."/>
            <person name="McMahon K.D."/>
            <person name="Konstantinidis K.T."/>
            <person name="Eloe-Fadrosh E.A."/>
            <person name="Kyrpides N.C."/>
            <person name="Woyke T."/>
        </authorList>
    </citation>
    <scope>NUCLEOTIDE SEQUENCE</scope>
    <source>
        <strain evidence="1">GVMAG-M-3300027759-42</strain>
    </source>
</reference>